<accession>A0A182F8H1</accession>
<keyword evidence="4" id="KW-1185">Reference proteome</keyword>
<dbReference type="Proteomes" id="UP000069272">
    <property type="component" value="Chromosome 2R"/>
</dbReference>
<feature type="domain" description="DDB1- and CUL4-associated factor 15 WD40 repeat-containing" evidence="2">
    <location>
        <begin position="61"/>
        <end position="265"/>
    </location>
</feature>
<dbReference type="InterPro" id="IPR047319">
    <property type="entry name" value="DCAF15_C"/>
</dbReference>
<dbReference type="Pfam" id="PF14939">
    <property type="entry name" value="DCAF15_WD40"/>
    <property type="match status" value="1"/>
</dbReference>
<dbReference type="PANTHER" id="PTHR28541">
    <property type="entry name" value="DDB1- AND CUL4-ASSOCIATED FACTOR 15"/>
    <property type="match status" value="1"/>
</dbReference>
<dbReference type="PANTHER" id="PTHR28541:SF1">
    <property type="entry name" value="DDB1- AND CUL4-ASSOCIATED FACTOR 15"/>
    <property type="match status" value="1"/>
</dbReference>
<name>A0A182F8H1_ANOAL</name>
<evidence type="ECO:0000259" key="2">
    <source>
        <dbReference type="Pfam" id="PF14939"/>
    </source>
</evidence>
<dbReference type="AlphaFoldDB" id="A0A182F8H1"/>
<dbReference type="GO" id="GO:0016567">
    <property type="term" value="P:protein ubiquitination"/>
    <property type="evidence" value="ECO:0007669"/>
    <property type="project" value="InterPro"/>
</dbReference>
<feature type="region of interest" description="Disordered" evidence="1">
    <location>
        <begin position="655"/>
        <end position="716"/>
    </location>
</feature>
<dbReference type="InterPro" id="IPR032734">
    <property type="entry name" value="DCAF15_WD40"/>
</dbReference>
<dbReference type="VEuPathDB" id="VectorBase:AALB20_030136"/>
<dbReference type="GO" id="GO:0080008">
    <property type="term" value="C:Cul4-RING E3 ubiquitin ligase complex"/>
    <property type="evidence" value="ECO:0007669"/>
    <property type="project" value="TreeGrafter"/>
</dbReference>
<evidence type="ECO:0000256" key="1">
    <source>
        <dbReference type="SAM" id="MobiDB-lite"/>
    </source>
</evidence>
<evidence type="ECO:0000313" key="3">
    <source>
        <dbReference type="EnsemblMetazoa" id="AALB002795-PA"/>
    </source>
</evidence>
<organism evidence="3 4">
    <name type="scientific">Anopheles albimanus</name>
    <name type="common">New world malaria mosquito</name>
    <dbReference type="NCBI Taxonomy" id="7167"/>
    <lineage>
        <taxon>Eukaryota</taxon>
        <taxon>Metazoa</taxon>
        <taxon>Ecdysozoa</taxon>
        <taxon>Arthropoda</taxon>
        <taxon>Hexapoda</taxon>
        <taxon>Insecta</taxon>
        <taxon>Pterygota</taxon>
        <taxon>Neoptera</taxon>
        <taxon>Endopterygota</taxon>
        <taxon>Diptera</taxon>
        <taxon>Nematocera</taxon>
        <taxon>Culicoidea</taxon>
        <taxon>Culicidae</taxon>
        <taxon>Anophelinae</taxon>
        <taxon>Anopheles</taxon>
    </lineage>
</organism>
<protein>
    <recommendedName>
        <fullName evidence="2">DDB1- and CUL4-associated factor 15 WD40 repeat-containing domain-containing protein</fullName>
    </recommendedName>
</protein>
<reference evidence="3" key="2">
    <citation type="submission" date="2022-08" db="UniProtKB">
        <authorList>
            <consortium name="EnsemblMetazoa"/>
        </authorList>
    </citation>
    <scope>IDENTIFICATION</scope>
    <source>
        <strain evidence="3">STECLA/ALBI9_A</strain>
    </source>
</reference>
<feature type="compositionally biased region" description="Low complexity" evidence="1">
    <location>
        <begin position="503"/>
        <end position="524"/>
    </location>
</feature>
<dbReference type="CDD" id="cd20913">
    <property type="entry name" value="DCAF15-CTD"/>
    <property type="match status" value="1"/>
</dbReference>
<proteinExistence type="predicted"/>
<dbReference type="EnsemblMetazoa" id="AALB002795-RA">
    <property type="protein sequence ID" value="AALB002795-PA"/>
    <property type="gene ID" value="AALB002795"/>
</dbReference>
<reference evidence="3 4" key="1">
    <citation type="journal article" date="2017" name="G3 (Bethesda)">
        <title>The Physical Genome Mapping of Anopheles albimanus Corrected Scaffold Misassemblies and Identified Interarm Rearrangements in Genus Anopheles.</title>
        <authorList>
            <person name="Artemov G.N."/>
            <person name="Peery A.N."/>
            <person name="Jiang X."/>
            <person name="Tu Z."/>
            <person name="Stegniy V.N."/>
            <person name="Sharakhova M.V."/>
            <person name="Sharakhov I.V."/>
        </authorList>
    </citation>
    <scope>NUCLEOTIDE SEQUENCE [LARGE SCALE GENOMIC DNA]</scope>
    <source>
        <strain evidence="3 4">ALBI9_A</strain>
    </source>
</reference>
<feature type="region of interest" description="Disordered" evidence="1">
    <location>
        <begin position="503"/>
        <end position="558"/>
    </location>
</feature>
<dbReference type="CDD" id="cd20917">
    <property type="entry name" value="DCAF15-NTD"/>
    <property type="match status" value="1"/>
</dbReference>
<feature type="compositionally biased region" description="Acidic residues" evidence="1">
    <location>
        <begin position="1092"/>
        <end position="1114"/>
    </location>
</feature>
<evidence type="ECO:0000313" key="4">
    <source>
        <dbReference type="Proteomes" id="UP000069272"/>
    </source>
</evidence>
<dbReference type="VEuPathDB" id="VectorBase:AALB002795"/>
<sequence length="1137" mass="126464">MNANRSIAEEAEHIRKMRQGATPGHRLLTRSNTGNGTQNVLLKVLNREHSGYFSTGLNKRSHQQPYQEVPEHLQYCLKDIVPYCFLDGHIFMGLTSCGQFLLSYRLTYDYEETLVNGLNFLSNHKYELYFWIYRPHVLLSKYFHVCLFDDHGVDEIKSVSITQWKTDSQLLIVHGGNLNEESDSYVTMVRVPKLGCLECRVVRDAQSGGDEERQDILCIGCNMTIHMKYRSTDSGPRFNPKFNLNCPGYVIMSENSFIHTIHVGLVVPDKKMVPSVALSSKYLGKTVQMSANEQQSKQSVMTPPDKGAVKLPNTAKPLGNPWGAAQQQWKKSELEGLRSTPKVEMSIAEQIIADFAEYETDPYESKCSIRSYPNNFDELIITSPSAPTGKRSATAMEATSEQQQQHAASKVQLMNHQNNTNIELRLEGGVACGGSSSYLGSAIDSKTTTTNISESPLASSMRSYVTRVDLQSSGDDNPRNTNMFPRNAGMPFCDIALKASSSTTSTVPPIPPSASSSASSSSSSLRKRLALTDPSYVPNLQQQQQPCGDVKDNNSSTSYFGTDVDPAAKAYEFSEDNERCEKISAFRKRRLADKKYEFSEEPTSEENIEPFNRLRNQIRARVPGPGYSTSHHHSGGYGDMMPTTHHLHRASPNHGFRSPCGSPVGNRYLRSPPGIRSPSYYRHRSPSSHSTQIVSGGMFGGAAATGGPTKPHYHYQPPQQLPKKMPPLHDPRDYVHFLSSNCGTSGMGVSLLESVGGGPGPRTTPDIPKFFLDAIQKLSERKLACSEQEEAIMNNENNINCDNQLPPSKRTFAGEATIAVTPKLPERPTCSKKIVKIYVEEDDANSVVTTEEDDCISPGYHTSLPMEVHGSCYSNMQIISQASYSKLNCAAVVVTQNSFDMETFSFHVANHICTQDSKKYGILLDSAYELTHVCPLTATITCTMVLQFTANDVDCSKPQQCKSCAGTIDCQTHRKVYQCRSLFTWCVMTGDWAVLDYGSLCTGPYLNMQKLASNYNRLLKKLRKFTKKLFANGGESAASDRTYEFLHHLRVHDSDVSKTKERLVDLENMIEFYRRHPGECNDDQFSNSDLDSYGEEEENDEEEEEEEEDGDSSADDSYTVIGGTSIASDTVSDEDDL</sequence>
<dbReference type="InterPro" id="IPR038914">
    <property type="entry name" value="DCAF15"/>
</dbReference>
<feature type="region of interest" description="Disordered" evidence="1">
    <location>
        <begin position="1080"/>
        <end position="1137"/>
    </location>
</feature>